<gene>
    <name evidence="5" type="ORF">C4K07_0258</name>
</gene>
<dbReference type="GO" id="GO:0050660">
    <property type="term" value="F:flavin adenine dinucleotide binding"/>
    <property type="evidence" value="ECO:0007669"/>
    <property type="project" value="InterPro"/>
</dbReference>
<dbReference type="InterPro" id="IPR023922">
    <property type="entry name" value="S04_starv_induced_SfnB"/>
</dbReference>
<dbReference type="Pfam" id="PF02771">
    <property type="entry name" value="Acyl-CoA_dh_N"/>
    <property type="match status" value="1"/>
</dbReference>
<name>A0AAD0ZDZ6_9PSED</name>
<dbReference type="Gene3D" id="1.20.140.10">
    <property type="entry name" value="Butyryl-CoA Dehydrogenase, subunit A, domain 3"/>
    <property type="match status" value="1"/>
</dbReference>
<dbReference type="Gene3D" id="2.40.110.10">
    <property type="entry name" value="Butyryl-CoA Dehydrogenase, subunit A, domain 2"/>
    <property type="match status" value="1"/>
</dbReference>
<dbReference type="GO" id="GO:0003995">
    <property type="term" value="F:acyl-CoA dehydrogenase activity"/>
    <property type="evidence" value="ECO:0007669"/>
    <property type="project" value="TreeGrafter"/>
</dbReference>
<dbReference type="InterPro" id="IPR050741">
    <property type="entry name" value="Acyl-CoA_dehydrogenase"/>
</dbReference>
<evidence type="ECO:0000313" key="5">
    <source>
        <dbReference type="EMBL" id="AZE27074.1"/>
    </source>
</evidence>
<dbReference type="PANTHER" id="PTHR48083">
    <property type="entry name" value="MEDIUM-CHAIN SPECIFIC ACYL-COA DEHYDROGENASE, MITOCHONDRIAL-RELATED"/>
    <property type="match status" value="1"/>
</dbReference>
<evidence type="ECO:0000259" key="3">
    <source>
        <dbReference type="Pfam" id="PF02771"/>
    </source>
</evidence>
<dbReference type="PIRSF" id="PIRSF016578">
    <property type="entry name" value="HsaA"/>
    <property type="match status" value="1"/>
</dbReference>
<proteinExistence type="inferred from homology"/>
<dbReference type="RefSeq" id="WP_041985365.1">
    <property type="nucleotide sequence ID" value="NZ_CP027720.1"/>
</dbReference>
<keyword evidence="1" id="KW-0560">Oxidoreductase</keyword>
<organism evidence="5 6">
    <name type="scientific">Pseudomonas chlororaphis subsp. aureofaciens</name>
    <dbReference type="NCBI Taxonomy" id="587851"/>
    <lineage>
        <taxon>Bacteria</taxon>
        <taxon>Pseudomonadati</taxon>
        <taxon>Pseudomonadota</taxon>
        <taxon>Gammaproteobacteria</taxon>
        <taxon>Pseudomonadales</taxon>
        <taxon>Pseudomonadaceae</taxon>
        <taxon>Pseudomonas</taxon>
    </lineage>
</organism>
<accession>A0AAD0ZDZ6</accession>
<feature type="domain" description="Acyl-CoA dehydrogenase/oxidase N-terminal" evidence="3">
    <location>
        <begin position="31"/>
        <end position="119"/>
    </location>
</feature>
<dbReference type="InterPro" id="IPR013107">
    <property type="entry name" value="Acyl-CoA_DH_C"/>
</dbReference>
<feature type="domain" description="Acyl-CoA dehydrogenase C-terminal" evidence="4">
    <location>
        <begin position="243"/>
        <end position="376"/>
    </location>
</feature>
<dbReference type="AlphaFoldDB" id="A0AAD0ZDZ6"/>
<dbReference type="InterPro" id="IPR046373">
    <property type="entry name" value="Acyl-CoA_Oxase/DH_mid-dom_sf"/>
</dbReference>
<dbReference type="Pfam" id="PF08028">
    <property type="entry name" value="Acyl-CoA_dh_2"/>
    <property type="match status" value="1"/>
</dbReference>
<dbReference type="InterPro" id="IPR037069">
    <property type="entry name" value="AcylCoA_DH/ox_N_sf"/>
</dbReference>
<reference evidence="5 6" key="1">
    <citation type="submission" date="2018-03" db="EMBL/GenBank/DDBJ databases">
        <title>Diversity of phytobeneficial traits revealed by whole-genome analysis of worldwide-isolated phenazine-producing Pseudomonas spp.</title>
        <authorList>
            <person name="Biessy A."/>
            <person name="Novinscak A."/>
            <person name="Blom J."/>
            <person name="Leger G."/>
            <person name="Thomashow L.S."/>
            <person name="Cazorla F.M."/>
            <person name="Josic D."/>
            <person name="Filion M."/>
        </authorList>
    </citation>
    <scope>NUCLEOTIDE SEQUENCE [LARGE SCALE GENOMIC DNA]</scope>
    <source>
        <strain evidence="5 6">ChPhzS24</strain>
    </source>
</reference>
<dbReference type="InterPro" id="IPR036250">
    <property type="entry name" value="AcylCo_DH-like_C"/>
</dbReference>
<dbReference type="GO" id="GO:0005737">
    <property type="term" value="C:cytoplasm"/>
    <property type="evidence" value="ECO:0007669"/>
    <property type="project" value="TreeGrafter"/>
</dbReference>
<protein>
    <submittedName>
        <fullName evidence="5">Acyl-CoA dehydrogenase</fullName>
    </submittedName>
</protein>
<evidence type="ECO:0000256" key="1">
    <source>
        <dbReference type="ARBA" id="ARBA00023002"/>
    </source>
</evidence>
<dbReference type="InterPro" id="IPR013786">
    <property type="entry name" value="AcylCoA_DH/ox_N"/>
</dbReference>
<dbReference type="InterPro" id="IPR009100">
    <property type="entry name" value="AcylCoA_DH/oxidase_NM_dom_sf"/>
</dbReference>
<dbReference type="EMBL" id="CP027750">
    <property type="protein sequence ID" value="AZE27074.1"/>
    <property type="molecule type" value="Genomic_DNA"/>
</dbReference>
<dbReference type="NCBIfam" id="TIGR04022">
    <property type="entry name" value="sulfur_SfnB"/>
    <property type="match status" value="1"/>
</dbReference>
<dbReference type="Proteomes" id="UP000280455">
    <property type="component" value="Chromosome"/>
</dbReference>
<dbReference type="Gene3D" id="1.10.540.10">
    <property type="entry name" value="Acyl-CoA dehydrogenase/oxidase, N-terminal domain"/>
    <property type="match status" value="1"/>
</dbReference>
<dbReference type="GO" id="GO:0016712">
    <property type="term" value="F:oxidoreductase activity, acting on paired donors, with incorporation or reduction of molecular oxygen, reduced flavin or flavoprotein as one donor, and incorporation of one atom of oxygen"/>
    <property type="evidence" value="ECO:0007669"/>
    <property type="project" value="TreeGrafter"/>
</dbReference>
<evidence type="ECO:0000313" key="6">
    <source>
        <dbReference type="Proteomes" id="UP000280455"/>
    </source>
</evidence>
<comment type="similarity">
    <text evidence="2">Belongs to the HpaH/HsaA monooxygenase family.</text>
</comment>
<sequence length="401" mass="43688">MTLSQHVAVITSDEQALIVASDLAEDFKRDSALRDRERRLPHPELEAFSRSGLWGISVPREYGGAGVSNVTLAKVIALIAQADASLGQIPQNHFYALEVLRVNGSEAQKKRLYAEVLAGQRFGNALAELGTKTAHDRTTRLTRDVQQGRDGYRINGRKFYSTGAIYAQRIPTSVVDENGVQQLAFVPADSQGLNVIDDWSGFGQRTTGSGSVVFENVFVAAEDVIPFQSAFERPTTVGPLAQILHAAIDTGIARAAYEDALHFVRTKTRPWIDSGNDKATEDPLTLKSFGHLSIRLHATEALLERSGEFLDAAQAEPNAETVAAASIAVAEARAISTEISLAAGSTLFELAGSQATLAEHGLDRHWRNARVHTLHDPVRWKYHAVGNYYLNQTNPPLRGTI</sequence>
<dbReference type="SUPFAM" id="SSF47203">
    <property type="entry name" value="Acyl-CoA dehydrogenase C-terminal domain-like"/>
    <property type="match status" value="1"/>
</dbReference>
<dbReference type="SUPFAM" id="SSF56645">
    <property type="entry name" value="Acyl-CoA dehydrogenase NM domain-like"/>
    <property type="match status" value="1"/>
</dbReference>
<evidence type="ECO:0000259" key="4">
    <source>
        <dbReference type="Pfam" id="PF08028"/>
    </source>
</evidence>
<evidence type="ECO:0000256" key="2">
    <source>
        <dbReference type="ARBA" id="ARBA00049661"/>
    </source>
</evidence>
<dbReference type="GO" id="GO:0033539">
    <property type="term" value="P:fatty acid beta-oxidation using acyl-CoA dehydrogenase"/>
    <property type="evidence" value="ECO:0007669"/>
    <property type="project" value="TreeGrafter"/>
</dbReference>
<dbReference type="PANTHER" id="PTHR48083:SF19">
    <property type="entry name" value="FLAVIN-DEPENDENT MONOOXYGENASE, OXYGENASE SUBUNIT HSAA"/>
    <property type="match status" value="1"/>
</dbReference>